<evidence type="ECO:0000256" key="10">
    <source>
        <dbReference type="ARBA" id="ARBA00024121"/>
    </source>
</evidence>
<evidence type="ECO:0000256" key="9">
    <source>
        <dbReference type="ARBA" id="ARBA00024021"/>
    </source>
</evidence>
<sequence length="493" mass="55510">MTRGRSRREAALSKLAPIPYKRKSVQFVEKQTANSGHPLADGHENAQLRAYELASKARFDNIEAVLQKLKQGYGRSNFVDWANATLQAELGFKLPQTVLADACIGGLNLTKLYTQCVFEQFLAFSKEFFEQDPLKGQEIKATSKLIQQMGYHAIGVAPCADGRLAHFVSYILRLPYALVRRKAHAGAMFDVSESVRNWVFTEHLRFREGVPNSADEPTKFLKVASYHFSKSDPTHQGCAAHGSDDEKAAQAALNKLIEFKQAIEDRFGCGATVDIALIGVNTDDDSLRVHIPDECGQVDLASFVDTHQLYQQTLNVDAEQARREIVNSLWVRSRQGRRDQAANLRKVLAWFIERNMAQIDYVHQYESGCYSDIGHAERFIGIGSGFREVQLRNLTYYSFLETLEEGMDDVKVGIKIFKKLNVAKMLPIPVIVGFEYDGRVPGSKDRAAKKAQRVEQLVHKRFADLSQTGMLQTMCTLRDYTTNRPAFRLDGTT</sequence>
<dbReference type="Pfam" id="PF20687">
    <property type="entry name" value="CsoSCA_N"/>
    <property type="match status" value="1"/>
</dbReference>
<dbReference type="InterPro" id="IPR048619">
    <property type="entry name" value="CsoSCA_N"/>
</dbReference>
<evidence type="ECO:0000256" key="4">
    <source>
        <dbReference type="ARBA" id="ARBA00022833"/>
    </source>
</evidence>
<keyword evidence="5" id="KW-0456">Lyase</keyword>
<keyword evidence="6" id="KW-0120">Carbon dioxide fixation</keyword>
<evidence type="ECO:0000256" key="12">
    <source>
        <dbReference type="ARBA" id="ARBA00048348"/>
    </source>
</evidence>
<evidence type="ECO:0000256" key="2">
    <source>
        <dbReference type="ARBA" id="ARBA00012925"/>
    </source>
</evidence>
<evidence type="ECO:0000256" key="6">
    <source>
        <dbReference type="ARBA" id="ARBA00023300"/>
    </source>
</evidence>
<evidence type="ECO:0000256" key="1">
    <source>
        <dbReference type="ARBA" id="ARBA00001947"/>
    </source>
</evidence>
<evidence type="ECO:0000313" key="17">
    <source>
        <dbReference type="EMBL" id="MBO1928474.1"/>
    </source>
</evidence>
<evidence type="ECO:0000256" key="8">
    <source>
        <dbReference type="ARBA" id="ARBA00023669"/>
    </source>
</evidence>
<dbReference type="Gene3D" id="1.20.120.1310">
    <property type="entry name" value="Carboxysome Shell Carbonic Anhydrase, N-terminal helical domain"/>
    <property type="match status" value="1"/>
</dbReference>
<accession>A0ABS3Q7Y3</accession>
<evidence type="ECO:0000259" key="16">
    <source>
        <dbReference type="Pfam" id="PF20687"/>
    </source>
</evidence>
<dbReference type="InterPro" id="IPR048620">
    <property type="entry name" value="CsoSCA_C"/>
</dbReference>
<name>A0ABS3Q7Y3_9GAMM</name>
<evidence type="ECO:0000313" key="18">
    <source>
        <dbReference type="Proteomes" id="UP000664835"/>
    </source>
</evidence>
<proteinExistence type="inferred from homology"/>
<evidence type="ECO:0000256" key="7">
    <source>
        <dbReference type="ARBA" id="ARBA00023587"/>
    </source>
</evidence>
<gene>
    <name evidence="17" type="ORF">J3998_12940</name>
</gene>
<keyword evidence="3" id="KW-0479">Metal-binding</keyword>
<dbReference type="Gene3D" id="3.30.1330.140">
    <property type="entry name" value="Carboxysome Shell Carbonic Anhydrase, C-terminal domain"/>
    <property type="match status" value="1"/>
</dbReference>
<evidence type="ECO:0000256" key="13">
    <source>
        <dbReference type="NCBIfam" id="TIGR02701"/>
    </source>
</evidence>
<comment type="caution">
    <text evidence="17">The sequence shown here is derived from an EMBL/GenBank/DDBJ whole genome shotgun (WGS) entry which is preliminary data.</text>
</comment>
<comment type="cofactor">
    <cofactor evidence="1">
        <name>Zn(2+)</name>
        <dbReference type="ChEBI" id="CHEBI:29105"/>
    </cofactor>
</comment>
<evidence type="ECO:0000256" key="3">
    <source>
        <dbReference type="ARBA" id="ARBA00022723"/>
    </source>
</evidence>
<dbReference type="EMBL" id="JAGETV010000049">
    <property type="protein sequence ID" value="MBO1928474.1"/>
    <property type="molecule type" value="Genomic_DNA"/>
</dbReference>
<keyword evidence="8" id="KW-1282">Carboxysome</keyword>
<keyword evidence="11" id="KW-1283">Bacterial microcompartment</keyword>
<dbReference type="InterPro" id="IPR043065">
    <property type="entry name" value="CsoSCA_N_sf"/>
</dbReference>
<dbReference type="Pfam" id="PF20686">
    <property type="entry name" value="CsoSCA_cat"/>
    <property type="match status" value="1"/>
</dbReference>
<feature type="domain" description="Carboxysome Shell Carbonic Anhydrase catalytic" evidence="15">
    <location>
        <begin position="143"/>
        <end position="375"/>
    </location>
</feature>
<dbReference type="Proteomes" id="UP000664835">
    <property type="component" value="Unassembled WGS sequence"/>
</dbReference>
<keyword evidence="18" id="KW-1185">Reference proteome</keyword>
<organism evidence="17 18">
    <name type="scientific">Thiomicrorhabdus marina</name>
    <dbReference type="NCBI Taxonomy" id="2818442"/>
    <lineage>
        <taxon>Bacteria</taxon>
        <taxon>Pseudomonadati</taxon>
        <taxon>Pseudomonadota</taxon>
        <taxon>Gammaproteobacteria</taxon>
        <taxon>Thiotrichales</taxon>
        <taxon>Piscirickettsiaceae</taxon>
        <taxon>Thiomicrorhabdus</taxon>
    </lineage>
</organism>
<dbReference type="NCBIfam" id="TIGR02701">
    <property type="entry name" value="shell_carb_anhy"/>
    <property type="match status" value="1"/>
</dbReference>
<protein>
    <recommendedName>
        <fullName evidence="10 13">Carboxysome shell carbonic anhydrase</fullName>
        <ecNumber evidence="2 13">4.2.1.1</ecNumber>
    </recommendedName>
</protein>
<feature type="domain" description="Carboxysome Shell Carbonic Anhydrase C-terminal" evidence="14">
    <location>
        <begin position="376"/>
        <end position="486"/>
    </location>
</feature>
<comment type="similarity">
    <text evidence="9">Belongs to the beta-class carbonic anhydrase family. CsoSCA subfamily.</text>
</comment>
<evidence type="ECO:0000256" key="11">
    <source>
        <dbReference type="ARBA" id="ARBA00024446"/>
    </source>
</evidence>
<dbReference type="Pfam" id="PF08936">
    <property type="entry name" value="CsoSCA_C"/>
    <property type="match status" value="1"/>
</dbReference>
<keyword evidence="4" id="KW-0862">Zinc</keyword>
<dbReference type="InterPro" id="IPR014074">
    <property type="entry name" value="Carboxysome_shell_carb_anhy"/>
</dbReference>
<reference evidence="17 18" key="1">
    <citation type="submission" date="2021-03" db="EMBL/GenBank/DDBJ databases">
        <title>Thiomicrorhabdus sp.nov.,novel sulfur-oxidizing bacteria isolated from coastal sediment.</title>
        <authorList>
            <person name="Liu X."/>
        </authorList>
    </citation>
    <scope>NUCLEOTIDE SEQUENCE [LARGE SCALE GENOMIC DNA]</scope>
    <source>
        <strain evidence="17 18">6S2-11</strain>
    </source>
</reference>
<feature type="domain" description="Carboxysome Shell Carbonic Anhydrase N-terminal" evidence="16">
    <location>
        <begin position="37"/>
        <end position="129"/>
    </location>
</feature>
<evidence type="ECO:0000259" key="15">
    <source>
        <dbReference type="Pfam" id="PF20686"/>
    </source>
</evidence>
<dbReference type="EC" id="4.2.1.1" evidence="2 13"/>
<comment type="catalytic activity">
    <reaction evidence="12">
        <text>hydrogencarbonate + H(+) = CO2 + H2O</text>
        <dbReference type="Rhea" id="RHEA:10748"/>
        <dbReference type="ChEBI" id="CHEBI:15377"/>
        <dbReference type="ChEBI" id="CHEBI:15378"/>
        <dbReference type="ChEBI" id="CHEBI:16526"/>
        <dbReference type="ChEBI" id="CHEBI:17544"/>
        <dbReference type="EC" id="4.2.1.1"/>
    </reaction>
</comment>
<evidence type="ECO:0000256" key="5">
    <source>
        <dbReference type="ARBA" id="ARBA00023239"/>
    </source>
</evidence>
<dbReference type="InterPro" id="IPR048539">
    <property type="entry name" value="CsoSCA_cat"/>
</dbReference>
<evidence type="ECO:0000259" key="14">
    <source>
        <dbReference type="Pfam" id="PF08936"/>
    </source>
</evidence>
<dbReference type="InterPro" id="IPR043066">
    <property type="entry name" value="CsoSCA_C_sf"/>
</dbReference>
<comment type="subcellular location">
    <subcellularLocation>
        <location evidence="7">Carboxysome</location>
    </subcellularLocation>
</comment>